<protein>
    <recommendedName>
        <fullName evidence="3">Nucleotidyl transferase AbiEii toxin, Type IV TA system</fullName>
    </recommendedName>
</protein>
<proteinExistence type="predicted"/>
<accession>A0A1G7A2J1</accession>
<organism evidence="1 2">
    <name type="scientific">Glycomyces harbinensis</name>
    <dbReference type="NCBI Taxonomy" id="58114"/>
    <lineage>
        <taxon>Bacteria</taxon>
        <taxon>Bacillati</taxon>
        <taxon>Actinomycetota</taxon>
        <taxon>Actinomycetes</taxon>
        <taxon>Glycomycetales</taxon>
        <taxon>Glycomycetaceae</taxon>
        <taxon>Glycomyces</taxon>
    </lineage>
</organism>
<dbReference type="EMBL" id="FNAD01000012">
    <property type="protein sequence ID" value="SDE09042.1"/>
    <property type="molecule type" value="Genomic_DNA"/>
</dbReference>
<sequence>MAHERDAAYGKDELTGLLRRLIDDEGFVETDFVLAGSARLLFQDILLRVSDLDVVARGTTLERAFELAGGPGHDGVTTGENTGDDIAQLFGGRINVSGKWVHSRDRTDALIDSAETVGGFPCFRWRDIRSYKQDLDREKDRSDLARLEQVFGSPLVLATRLSSPARATAGAR</sequence>
<evidence type="ECO:0000313" key="2">
    <source>
        <dbReference type="Proteomes" id="UP000198949"/>
    </source>
</evidence>
<reference evidence="2" key="1">
    <citation type="submission" date="2016-10" db="EMBL/GenBank/DDBJ databases">
        <authorList>
            <person name="Varghese N."/>
            <person name="Submissions S."/>
        </authorList>
    </citation>
    <scope>NUCLEOTIDE SEQUENCE [LARGE SCALE GENOMIC DNA]</scope>
    <source>
        <strain evidence="2">CGMCC 4.3516</strain>
    </source>
</reference>
<dbReference type="RefSeq" id="WP_091038728.1">
    <property type="nucleotide sequence ID" value="NZ_FNAD01000012.1"/>
</dbReference>
<evidence type="ECO:0008006" key="3">
    <source>
        <dbReference type="Google" id="ProtNLM"/>
    </source>
</evidence>
<evidence type="ECO:0000313" key="1">
    <source>
        <dbReference type="EMBL" id="SDE09042.1"/>
    </source>
</evidence>
<name>A0A1G7A2J1_9ACTN</name>
<dbReference type="OrthoDB" id="5192884at2"/>
<keyword evidence="2" id="KW-1185">Reference proteome</keyword>
<gene>
    <name evidence="1" type="ORF">SAMN05216270_112111</name>
</gene>
<dbReference type="AlphaFoldDB" id="A0A1G7A2J1"/>
<dbReference type="Proteomes" id="UP000198949">
    <property type="component" value="Unassembled WGS sequence"/>
</dbReference>
<dbReference type="STRING" id="58114.SAMN05216270_112111"/>